<dbReference type="FunFam" id="1.10.10.10:FF:000016">
    <property type="entry name" value="Forkhead box protein I1"/>
    <property type="match status" value="1"/>
</dbReference>
<keyword evidence="10" id="KW-1185">Reference proteome</keyword>
<keyword evidence="2" id="KW-0805">Transcription regulation</keyword>
<dbReference type="Pfam" id="PF00250">
    <property type="entry name" value="Forkhead"/>
    <property type="match status" value="1"/>
</dbReference>
<evidence type="ECO:0000256" key="7">
    <source>
        <dbReference type="SAM" id="MobiDB-lite"/>
    </source>
</evidence>
<dbReference type="PANTHER" id="PTHR11829:SF388">
    <property type="entry name" value="FORK HEAD DOMAIN-CONTAINING PROTEIN L1-RELATED"/>
    <property type="match status" value="1"/>
</dbReference>
<evidence type="ECO:0000256" key="5">
    <source>
        <dbReference type="ARBA" id="ARBA00023242"/>
    </source>
</evidence>
<feature type="compositionally biased region" description="Low complexity" evidence="7">
    <location>
        <begin position="20"/>
        <end position="36"/>
    </location>
</feature>
<dbReference type="InterPro" id="IPR036390">
    <property type="entry name" value="WH_DNA-bd_sf"/>
</dbReference>
<feature type="compositionally biased region" description="Basic and acidic residues" evidence="7">
    <location>
        <begin position="1"/>
        <end position="10"/>
    </location>
</feature>
<feature type="DNA-binding region" description="Fork-head" evidence="6">
    <location>
        <begin position="133"/>
        <end position="227"/>
    </location>
</feature>
<keyword evidence="3 6" id="KW-0238">DNA-binding</keyword>
<feature type="region of interest" description="Disordered" evidence="7">
    <location>
        <begin position="333"/>
        <end position="377"/>
    </location>
</feature>
<dbReference type="PRINTS" id="PR00053">
    <property type="entry name" value="FORKHEAD"/>
</dbReference>
<dbReference type="GeneID" id="136814474"/>
<protein>
    <recommendedName>
        <fullName evidence="8">Fork-head domain-containing protein</fullName>
    </recommendedName>
</protein>
<evidence type="ECO:0000256" key="2">
    <source>
        <dbReference type="ARBA" id="ARBA00023015"/>
    </source>
</evidence>
<dbReference type="InterPro" id="IPR030456">
    <property type="entry name" value="TF_fork_head_CS_2"/>
</dbReference>
<evidence type="ECO:0000256" key="4">
    <source>
        <dbReference type="ARBA" id="ARBA00023163"/>
    </source>
</evidence>
<dbReference type="RefSeq" id="XP_066927126.1">
    <property type="nucleotide sequence ID" value="XM_067071025.1"/>
</dbReference>
<dbReference type="EnsemblMetazoa" id="CLYHEMT003241.1">
    <property type="protein sequence ID" value="CLYHEMP003241.1"/>
    <property type="gene ID" value="CLYHEMG003241"/>
</dbReference>
<feature type="region of interest" description="Disordered" evidence="7">
    <location>
        <begin position="278"/>
        <end position="320"/>
    </location>
</feature>
<dbReference type="AlphaFoldDB" id="A0A7M5WQU2"/>
<dbReference type="InterPro" id="IPR050211">
    <property type="entry name" value="FOX_domain-containing"/>
</dbReference>
<dbReference type="PANTHER" id="PTHR11829">
    <property type="entry name" value="FORKHEAD BOX PROTEIN"/>
    <property type="match status" value="1"/>
</dbReference>
<name>A0A7M5WQU2_9CNID</name>
<comment type="subcellular location">
    <subcellularLocation>
        <location evidence="1 6">Nucleus</location>
    </subcellularLocation>
</comment>
<dbReference type="SMART" id="SM00339">
    <property type="entry name" value="FH"/>
    <property type="match status" value="1"/>
</dbReference>
<evidence type="ECO:0000313" key="10">
    <source>
        <dbReference type="Proteomes" id="UP000594262"/>
    </source>
</evidence>
<dbReference type="GO" id="GO:0000978">
    <property type="term" value="F:RNA polymerase II cis-regulatory region sequence-specific DNA binding"/>
    <property type="evidence" value="ECO:0007669"/>
    <property type="project" value="TreeGrafter"/>
</dbReference>
<evidence type="ECO:0000256" key="1">
    <source>
        <dbReference type="ARBA" id="ARBA00004123"/>
    </source>
</evidence>
<evidence type="ECO:0000259" key="8">
    <source>
        <dbReference type="PROSITE" id="PS50039"/>
    </source>
</evidence>
<organism evidence="9 10">
    <name type="scientific">Clytia hemisphaerica</name>
    <dbReference type="NCBI Taxonomy" id="252671"/>
    <lineage>
        <taxon>Eukaryota</taxon>
        <taxon>Metazoa</taxon>
        <taxon>Cnidaria</taxon>
        <taxon>Hydrozoa</taxon>
        <taxon>Hydroidolina</taxon>
        <taxon>Leptothecata</taxon>
        <taxon>Obeliida</taxon>
        <taxon>Clytiidae</taxon>
        <taxon>Clytia</taxon>
    </lineage>
</organism>
<reference evidence="9" key="1">
    <citation type="submission" date="2021-01" db="UniProtKB">
        <authorList>
            <consortium name="EnsemblMetazoa"/>
        </authorList>
    </citation>
    <scope>IDENTIFICATION</scope>
</reference>
<feature type="region of interest" description="Disordered" evidence="7">
    <location>
        <begin position="1"/>
        <end position="39"/>
    </location>
</feature>
<dbReference type="SUPFAM" id="SSF46785">
    <property type="entry name" value="Winged helix' DNA-binding domain"/>
    <property type="match status" value="1"/>
</dbReference>
<proteinExistence type="predicted"/>
<evidence type="ECO:0000256" key="3">
    <source>
        <dbReference type="ARBA" id="ARBA00023125"/>
    </source>
</evidence>
<dbReference type="InterPro" id="IPR001766">
    <property type="entry name" value="Fork_head_dom"/>
</dbReference>
<dbReference type="GO" id="GO:0000981">
    <property type="term" value="F:DNA-binding transcription factor activity, RNA polymerase II-specific"/>
    <property type="evidence" value="ECO:0007669"/>
    <property type="project" value="TreeGrafter"/>
</dbReference>
<dbReference type="GO" id="GO:0030154">
    <property type="term" value="P:cell differentiation"/>
    <property type="evidence" value="ECO:0007669"/>
    <property type="project" value="TreeGrafter"/>
</dbReference>
<feature type="compositionally biased region" description="Polar residues" evidence="7">
    <location>
        <begin position="296"/>
        <end position="309"/>
    </location>
</feature>
<sequence length="548" mass="61105">MILPHNDHITQDSNRQIRGAPASSAPETTPTTSATTMEQVPFTGAASTTVVDSATSTANAAPYYTYSQDPSSYTDYYRSSVYASRNVPPPSSQYANVASPYYAAPYADPHYHHHYYSQYQMLNMNTQQKELVKPPYSYIALISMAIQSSPEKKLTLSGIYQFIMDRFPYYRQNKQGWQNSIRHNLSLNECFLKVPRDDNKPGKGSYWALDPDSINMFENGSYLRRRRRFRKKDIKKEDMGEGDDLLDEEEEAKVWANTTHGRMHPHPEQTLHLVGEGRQPQFLPPKEDHQKKIMHSHQQSLPTSPSLQEATPGGGQTITLGQEQPAIHPAAKMNTQQPHPEGTDQEGDLEHSETTPKNGEVTEEDKLNQDKDKATPQSVHLYENGQRTTYPESTLTYTNLDSNFLSYNNLNYSFADTSTSVTAARYAAERGLTGAPPPLDFITRGAPTDISSVVQPRGMEGTGSAASRLSELASSSTTDLYSVSTSRFMSPPNSPFPNGESRDFYLNAAAAASAYSTFNAVPGTTDQDRITSFYSPYRSSTTSAYQQY</sequence>
<accession>A0A7M5WQU2</accession>
<feature type="domain" description="Fork-head" evidence="8">
    <location>
        <begin position="133"/>
        <end position="227"/>
    </location>
</feature>
<dbReference type="PROSITE" id="PS50039">
    <property type="entry name" value="FORK_HEAD_3"/>
    <property type="match status" value="1"/>
</dbReference>
<dbReference type="OrthoDB" id="5954824at2759"/>
<keyword evidence="4" id="KW-0804">Transcription</keyword>
<feature type="compositionally biased region" description="Basic and acidic residues" evidence="7">
    <location>
        <begin position="364"/>
        <end position="374"/>
    </location>
</feature>
<dbReference type="GO" id="GO:0009653">
    <property type="term" value="P:anatomical structure morphogenesis"/>
    <property type="evidence" value="ECO:0007669"/>
    <property type="project" value="TreeGrafter"/>
</dbReference>
<dbReference type="Gene3D" id="1.10.10.10">
    <property type="entry name" value="Winged helix-like DNA-binding domain superfamily/Winged helix DNA-binding domain"/>
    <property type="match status" value="1"/>
</dbReference>
<dbReference type="PROSITE" id="PS00657">
    <property type="entry name" value="FORK_HEAD_1"/>
    <property type="match status" value="1"/>
</dbReference>
<dbReference type="InterPro" id="IPR036388">
    <property type="entry name" value="WH-like_DNA-bd_sf"/>
</dbReference>
<dbReference type="PROSITE" id="PS00658">
    <property type="entry name" value="FORK_HEAD_2"/>
    <property type="match status" value="1"/>
</dbReference>
<evidence type="ECO:0000256" key="6">
    <source>
        <dbReference type="PROSITE-ProRule" id="PRU00089"/>
    </source>
</evidence>
<dbReference type="InterPro" id="IPR018122">
    <property type="entry name" value="TF_fork_head_CS_1"/>
</dbReference>
<dbReference type="Proteomes" id="UP000594262">
    <property type="component" value="Unplaced"/>
</dbReference>
<evidence type="ECO:0000313" key="9">
    <source>
        <dbReference type="EnsemblMetazoa" id="CLYHEMP003241.1"/>
    </source>
</evidence>
<dbReference type="GO" id="GO:0005634">
    <property type="term" value="C:nucleus"/>
    <property type="evidence" value="ECO:0007669"/>
    <property type="project" value="UniProtKB-SubCell"/>
</dbReference>
<keyword evidence="5 6" id="KW-0539">Nucleus</keyword>